<evidence type="ECO:0000313" key="1">
    <source>
        <dbReference type="EMBL" id="OCT65633.1"/>
    </source>
</evidence>
<name>A0A974C324_XENLA</name>
<evidence type="ECO:0000313" key="2">
    <source>
        <dbReference type="Proteomes" id="UP000694892"/>
    </source>
</evidence>
<organism evidence="1 2">
    <name type="scientific">Xenopus laevis</name>
    <name type="common">African clawed frog</name>
    <dbReference type="NCBI Taxonomy" id="8355"/>
    <lineage>
        <taxon>Eukaryota</taxon>
        <taxon>Metazoa</taxon>
        <taxon>Chordata</taxon>
        <taxon>Craniata</taxon>
        <taxon>Vertebrata</taxon>
        <taxon>Euteleostomi</taxon>
        <taxon>Amphibia</taxon>
        <taxon>Batrachia</taxon>
        <taxon>Anura</taxon>
        <taxon>Pipoidea</taxon>
        <taxon>Pipidae</taxon>
        <taxon>Xenopodinae</taxon>
        <taxon>Xenopus</taxon>
        <taxon>Xenopus</taxon>
    </lineage>
</organism>
<gene>
    <name evidence="1" type="ORF">XELAEV_18041873mg</name>
</gene>
<dbReference type="EMBL" id="CM004481">
    <property type="protein sequence ID" value="OCT65633.1"/>
    <property type="molecule type" value="Genomic_DNA"/>
</dbReference>
<reference evidence="2" key="1">
    <citation type="journal article" date="2016" name="Nature">
        <title>Genome evolution in the allotetraploid frog Xenopus laevis.</title>
        <authorList>
            <person name="Session A.M."/>
            <person name="Uno Y."/>
            <person name="Kwon T."/>
            <person name="Chapman J.A."/>
            <person name="Toyoda A."/>
            <person name="Takahashi S."/>
            <person name="Fukui A."/>
            <person name="Hikosaka A."/>
            <person name="Suzuki A."/>
            <person name="Kondo M."/>
            <person name="van Heeringen S.J."/>
            <person name="Quigley I."/>
            <person name="Heinz S."/>
            <person name="Ogino H."/>
            <person name="Ochi H."/>
            <person name="Hellsten U."/>
            <person name="Lyons J.B."/>
            <person name="Simakov O."/>
            <person name="Putnam N."/>
            <person name="Stites J."/>
            <person name="Kuroki Y."/>
            <person name="Tanaka T."/>
            <person name="Michiue T."/>
            <person name="Watanabe M."/>
            <person name="Bogdanovic O."/>
            <person name="Lister R."/>
            <person name="Georgiou G."/>
            <person name="Paranjpe S.S."/>
            <person name="van Kruijsbergen I."/>
            <person name="Shu S."/>
            <person name="Carlson J."/>
            <person name="Kinoshita T."/>
            <person name="Ohta Y."/>
            <person name="Mawaribuchi S."/>
            <person name="Jenkins J."/>
            <person name="Grimwood J."/>
            <person name="Schmutz J."/>
            <person name="Mitros T."/>
            <person name="Mozaffari S.V."/>
            <person name="Suzuki Y."/>
            <person name="Haramoto Y."/>
            <person name="Yamamoto T.S."/>
            <person name="Takagi C."/>
            <person name="Heald R."/>
            <person name="Miller K."/>
            <person name="Haudenschild C."/>
            <person name="Kitzman J."/>
            <person name="Nakayama T."/>
            <person name="Izutsu Y."/>
            <person name="Robert J."/>
            <person name="Fortriede J."/>
            <person name="Burns K."/>
            <person name="Lotay V."/>
            <person name="Karimi K."/>
            <person name="Yasuoka Y."/>
            <person name="Dichmann D.S."/>
            <person name="Flajnik M.F."/>
            <person name="Houston D.W."/>
            <person name="Shendure J."/>
            <person name="DuPasquier L."/>
            <person name="Vize P.D."/>
            <person name="Zorn A.M."/>
            <person name="Ito M."/>
            <person name="Marcotte E.M."/>
            <person name="Wallingford J.B."/>
            <person name="Ito Y."/>
            <person name="Asashima M."/>
            <person name="Ueno N."/>
            <person name="Matsuda Y."/>
            <person name="Veenstra G.J."/>
            <person name="Fujiyama A."/>
            <person name="Harland R.M."/>
            <person name="Taira M."/>
            <person name="Rokhsar D.S."/>
        </authorList>
    </citation>
    <scope>NUCLEOTIDE SEQUENCE [LARGE SCALE GENOMIC DNA]</scope>
    <source>
        <strain evidence="2">J</strain>
    </source>
</reference>
<dbReference type="AlphaFoldDB" id="A0A974C324"/>
<sequence>MQSALWVPSLSCNPHQAPAPTFFFFQPHRGPRREVRSHCRLPCKDRVWAGEAHQIISCCPASPVQHCS</sequence>
<dbReference type="Proteomes" id="UP000694892">
    <property type="component" value="Chromosome 8S"/>
</dbReference>
<accession>A0A974C324</accession>
<protein>
    <submittedName>
        <fullName evidence="1">Uncharacterized protein</fullName>
    </submittedName>
</protein>
<proteinExistence type="predicted"/>